<evidence type="ECO:0000313" key="3">
    <source>
        <dbReference type="EMBL" id="SUA17570.1"/>
    </source>
</evidence>
<dbReference type="SUPFAM" id="SSF56801">
    <property type="entry name" value="Acetyl-CoA synthetase-like"/>
    <property type="match status" value="1"/>
</dbReference>
<evidence type="ECO:0000313" key="4">
    <source>
        <dbReference type="Proteomes" id="UP000254193"/>
    </source>
</evidence>
<dbReference type="Gene3D" id="3.10.129.10">
    <property type="entry name" value="Hotdog Thioesterase"/>
    <property type="match status" value="1"/>
</dbReference>
<organism evidence="3 4">
    <name type="scientific">Neisseria lactamica</name>
    <dbReference type="NCBI Taxonomy" id="486"/>
    <lineage>
        <taxon>Bacteria</taxon>
        <taxon>Pseudomonadati</taxon>
        <taxon>Pseudomonadota</taxon>
        <taxon>Betaproteobacteria</taxon>
        <taxon>Neisseriales</taxon>
        <taxon>Neisseriaceae</taxon>
        <taxon>Neisseria</taxon>
    </lineage>
</organism>
<keyword evidence="4" id="KW-1185">Reference proteome</keyword>
<dbReference type="RefSeq" id="WP_115119459.1">
    <property type="nucleotide sequence ID" value="NZ_QQCO01000012.1"/>
</dbReference>
<proteinExistence type="predicted"/>
<gene>
    <name evidence="3" type="ORF">NCTC10616_01251</name>
</gene>
<feature type="domain" description="ApeI dehydratase-like" evidence="2">
    <location>
        <begin position="457"/>
        <end position="553"/>
    </location>
</feature>
<dbReference type="InterPro" id="IPR042099">
    <property type="entry name" value="ANL_N_sf"/>
</dbReference>
<feature type="domain" description="AMP-dependent synthetase/ligase" evidence="1">
    <location>
        <begin position="134"/>
        <end position="301"/>
    </location>
</feature>
<dbReference type="PANTHER" id="PTHR43767:SF1">
    <property type="entry name" value="NONRIBOSOMAL PEPTIDE SYNTHASE PES1 (EUROFUNG)-RELATED"/>
    <property type="match status" value="1"/>
</dbReference>
<dbReference type="InterPro" id="IPR029069">
    <property type="entry name" value="HotDog_dom_sf"/>
</dbReference>
<dbReference type="Pfam" id="PF22818">
    <property type="entry name" value="ApeI-like"/>
    <property type="match status" value="1"/>
</dbReference>
<dbReference type="PANTHER" id="PTHR43767">
    <property type="entry name" value="LONG-CHAIN-FATTY-ACID--COA LIGASE"/>
    <property type="match status" value="1"/>
</dbReference>
<dbReference type="InterPro" id="IPR000873">
    <property type="entry name" value="AMP-dep_synth/lig_dom"/>
</dbReference>
<name>A0A378VNA9_NEILA</name>
<dbReference type="SUPFAM" id="SSF54637">
    <property type="entry name" value="Thioesterase/thiol ester dehydrase-isomerase"/>
    <property type="match status" value="1"/>
</dbReference>
<dbReference type="InterPro" id="IPR050237">
    <property type="entry name" value="ATP-dep_AMP-bd_enzyme"/>
</dbReference>
<reference evidence="3 4" key="1">
    <citation type="submission" date="2018-06" db="EMBL/GenBank/DDBJ databases">
        <authorList>
            <consortium name="Pathogen Informatics"/>
            <person name="Doyle S."/>
        </authorList>
    </citation>
    <scope>NUCLEOTIDE SEQUENCE [LARGE SCALE GENOMIC DNA]</scope>
    <source>
        <strain evidence="3 4">NCTC10616</strain>
    </source>
</reference>
<dbReference type="Gene3D" id="3.30.300.30">
    <property type="match status" value="1"/>
</dbReference>
<accession>A0A378VNA9</accession>
<dbReference type="Proteomes" id="UP000254193">
    <property type="component" value="Unassembled WGS sequence"/>
</dbReference>
<dbReference type="AlphaFoldDB" id="A0A378VNA9"/>
<protein>
    <submittedName>
        <fullName evidence="3">AMP-binding protein</fullName>
    </submittedName>
</protein>
<sequence>MTRMFDINFSDNTPIALDPLWTRADFIRTVHALSLKLTQNNIRSAALWFDDAALFAAALLAVWNSGGKALLLPNTAPGNLTWAESAQILLTDTDIVSDGIRVWQIQTPCGGMPSENRIPKTLDIPPESEVHLRTSGSGGEAKTIVKTAAQIESEARALAAAIPFGRGKTAVLGSVSPQHMYGLTFRFALPLLTGWTMIRRQNAYPELLLSASLNVPSDYQNVWIASPALLNRFGENRDWAALNGRIDGIVSAGGELPPETAALLEQYAVRPYEVYGSTETGIIASRQKQTLWQPFPNVSVRNTGKSVEISSPWTNGLQYIADCIETHEDGFALLGRQDRIIKLADKRISLNQIEHELLKHPWIADAHCALHPEHGRIAVWAALDTEGITAWLEQGRTAVIAALKQHLAQTQDTAALPRYWRFTDRLPRNGQGKITAADFQTALAEPAAPQWHTLPPEGNRLRYQTRVPPDLPYFGGHFSTFPLVPGAVELEWVRRLAARHPFGRQNIIRIENLKYQQFIRPYDDISVELGYDADKNKLSFKIQKQDAACASGKLVFDAPQDSPNPTAREEQ</sequence>
<dbReference type="InterPro" id="IPR045851">
    <property type="entry name" value="AMP-bd_C_sf"/>
</dbReference>
<dbReference type="GO" id="GO:0016878">
    <property type="term" value="F:acid-thiol ligase activity"/>
    <property type="evidence" value="ECO:0007669"/>
    <property type="project" value="UniProtKB-ARBA"/>
</dbReference>
<dbReference type="Pfam" id="PF00501">
    <property type="entry name" value="AMP-binding"/>
    <property type="match status" value="1"/>
</dbReference>
<dbReference type="InterPro" id="IPR054545">
    <property type="entry name" value="ApeI-like"/>
</dbReference>
<dbReference type="Gene3D" id="3.40.50.12780">
    <property type="entry name" value="N-terminal domain of ligase-like"/>
    <property type="match status" value="1"/>
</dbReference>
<evidence type="ECO:0000259" key="1">
    <source>
        <dbReference type="Pfam" id="PF00501"/>
    </source>
</evidence>
<evidence type="ECO:0000259" key="2">
    <source>
        <dbReference type="Pfam" id="PF22818"/>
    </source>
</evidence>
<dbReference type="EMBL" id="UGRO01000002">
    <property type="protein sequence ID" value="SUA17570.1"/>
    <property type="molecule type" value="Genomic_DNA"/>
</dbReference>